<accession>A0A2N9YAK3</accession>
<dbReference type="Pfam" id="PF00561">
    <property type="entry name" value="Abhydrolase_1"/>
    <property type="match status" value="1"/>
</dbReference>
<dbReference type="GO" id="GO:0016787">
    <property type="term" value="F:hydrolase activity"/>
    <property type="evidence" value="ECO:0007669"/>
    <property type="project" value="UniProtKB-KW"/>
</dbReference>
<dbReference type="InterPro" id="IPR050266">
    <property type="entry name" value="AB_hydrolase_sf"/>
</dbReference>
<dbReference type="InterPro" id="IPR029058">
    <property type="entry name" value="AB_hydrolase_fold"/>
</dbReference>
<dbReference type="AlphaFoldDB" id="A0A2N9YAK3"/>
<reference evidence="3" key="1">
    <citation type="submission" date="2016-12" db="EMBL/GenBank/DDBJ databases">
        <title>Complete Genome Sequence of Beggiatoa leptomitiformis D-401.</title>
        <authorList>
            <person name="Fomenkov A."/>
            <person name="Vincze T."/>
            <person name="Grabovich M."/>
            <person name="Anton B.P."/>
            <person name="Dubinina G."/>
            <person name="Orlova M."/>
            <person name="Belousova E."/>
            <person name="Roberts R.J."/>
        </authorList>
    </citation>
    <scope>NUCLEOTIDE SEQUENCE [LARGE SCALE GENOMIC DNA]</scope>
    <source>
        <strain evidence="3">D-401</strain>
    </source>
</reference>
<evidence type="ECO:0000259" key="1">
    <source>
        <dbReference type="Pfam" id="PF00561"/>
    </source>
</evidence>
<dbReference type="SUPFAM" id="SSF53474">
    <property type="entry name" value="alpha/beta-Hydrolases"/>
    <property type="match status" value="1"/>
</dbReference>
<proteinExistence type="predicted"/>
<name>A0A2N9YAK3_9GAMM</name>
<dbReference type="EMBL" id="CP018889">
    <property type="protein sequence ID" value="AUI67497.2"/>
    <property type="molecule type" value="Genomic_DNA"/>
</dbReference>
<gene>
    <name evidence="2" type="ORF">BLE401_01495</name>
</gene>
<protein>
    <submittedName>
        <fullName evidence="2">Alpha/beta fold hydrolase</fullName>
    </submittedName>
</protein>
<keyword evidence="3" id="KW-1185">Reference proteome</keyword>
<dbReference type="PRINTS" id="PR00111">
    <property type="entry name" value="ABHYDROLASE"/>
</dbReference>
<dbReference type="PANTHER" id="PTHR43798">
    <property type="entry name" value="MONOACYLGLYCEROL LIPASE"/>
    <property type="match status" value="1"/>
</dbReference>
<sequence length="306" mass="34708">MPFIKIPELSVHYEQMGQGKVPIVFVHGNFASWRWWRSVFSHLPEHYTAYLPDLRGCGDTDHTANGYDIEQLATDLHLFITALNLPSLHLVGHSLGGAVVQQFTLDHPECVITLTLVAPAPAEGMSHLKQEHNSFITGLLESFEFHALLHSLHLNRSILLRIFKQMTPSLNHQTADFIALVDDAARMPPEAIVGFMNSLTTWNVQNRLNELSLPVLIIWGEHDTLVKRDALERMILALQHAQLVILPMVGHVPQLEQPDSFNQIIFEFIKSNGTSLQNQYSFSTLRTATLPKPSWWQWIKQKFSAS</sequence>
<organism evidence="2 3">
    <name type="scientific">Beggiatoa leptomitoformis</name>
    <dbReference type="NCBI Taxonomy" id="288004"/>
    <lineage>
        <taxon>Bacteria</taxon>
        <taxon>Pseudomonadati</taxon>
        <taxon>Pseudomonadota</taxon>
        <taxon>Gammaproteobacteria</taxon>
        <taxon>Thiotrichales</taxon>
        <taxon>Thiotrichaceae</taxon>
        <taxon>Beggiatoa</taxon>
    </lineage>
</organism>
<evidence type="ECO:0000313" key="3">
    <source>
        <dbReference type="Proteomes" id="UP000234271"/>
    </source>
</evidence>
<keyword evidence="2" id="KW-0378">Hydrolase</keyword>
<dbReference type="OrthoDB" id="7057597at2"/>
<dbReference type="Gene3D" id="3.40.50.1820">
    <property type="entry name" value="alpha/beta hydrolase"/>
    <property type="match status" value="1"/>
</dbReference>
<feature type="domain" description="AB hydrolase-1" evidence="1">
    <location>
        <begin position="22"/>
        <end position="258"/>
    </location>
</feature>
<evidence type="ECO:0000313" key="2">
    <source>
        <dbReference type="EMBL" id="AUI67497.2"/>
    </source>
</evidence>
<dbReference type="Proteomes" id="UP000234271">
    <property type="component" value="Chromosome"/>
</dbReference>
<dbReference type="InterPro" id="IPR000073">
    <property type="entry name" value="AB_hydrolase_1"/>
</dbReference>
<dbReference type="RefSeq" id="WP_083991426.1">
    <property type="nucleotide sequence ID" value="NZ_CP012373.2"/>
</dbReference>